<sequence length="60" mass="6782">MATLRVAPALAARRAKGRRLNRLNTHNKARRARASCAPRRNLKVPLHLDFSMEQCTISSK</sequence>
<dbReference type="Proteomes" id="UP000265520">
    <property type="component" value="Unassembled WGS sequence"/>
</dbReference>
<evidence type="ECO:0000313" key="1">
    <source>
        <dbReference type="EMBL" id="MCI54612.1"/>
    </source>
</evidence>
<organism evidence="1 2">
    <name type="scientific">Trifolium medium</name>
    <dbReference type="NCBI Taxonomy" id="97028"/>
    <lineage>
        <taxon>Eukaryota</taxon>
        <taxon>Viridiplantae</taxon>
        <taxon>Streptophyta</taxon>
        <taxon>Embryophyta</taxon>
        <taxon>Tracheophyta</taxon>
        <taxon>Spermatophyta</taxon>
        <taxon>Magnoliopsida</taxon>
        <taxon>eudicotyledons</taxon>
        <taxon>Gunneridae</taxon>
        <taxon>Pentapetalae</taxon>
        <taxon>rosids</taxon>
        <taxon>fabids</taxon>
        <taxon>Fabales</taxon>
        <taxon>Fabaceae</taxon>
        <taxon>Papilionoideae</taxon>
        <taxon>50 kb inversion clade</taxon>
        <taxon>NPAAA clade</taxon>
        <taxon>Hologalegina</taxon>
        <taxon>IRL clade</taxon>
        <taxon>Trifolieae</taxon>
        <taxon>Trifolium</taxon>
    </lineage>
</organism>
<name>A0A392T1H2_9FABA</name>
<protein>
    <submittedName>
        <fullName evidence="1">Uncharacterized protein</fullName>
    </submittedName>
</protein>
<comment type="caution">
    <text evidence="1">The sequence shown here is derived from an EMBL/GenBank/DDBJ whole genome shotgun (WGS) entry which is preliminary data.</text>
</comment>
<proteinExistence type="predicted"/>
<dbReference type="AlphaFoldDB" id="A0A392T1H2"/>
<accession>A0A392T1H2</accession>
<keyword evidence="2" id="KW-1185">Reference proteome</keyword>
<evidence type="ECO:0000313" key="2">
    <source>
        <dbReference type="Proteomes" id="UP000265520"/>
    </source>
</evidence>
<reference evidence="1 2" key="1">
    <citation type="journal article" date="2018" name="Front. Plant Sci.">
        <title>Red Clover (Trifolium pratense) and Zigzag Clover (T. medium) - A Picture of Genomic Similarities and Differences.</title>
        <authorList>
            <person name="Dluhosova J."/>
            <person name="Istvanek J."/>
            <person name="Nedelnik J."/>
            <person name="Repkova J."/>
        </authorList>
    </citation>
    <scope>NUCLEOTIDE SEQUENCE [LARGE SCALE GENOMIC DNA]</scope>
    <source>
        <strain evidence="2">cv. 10/8</strain>
        <tissue evidence="1">Leaf</tissue>
    </source>
</reference>
<dbReference type="EMBL" id="LXQA010482131">
    <property type="protein sequence ID" value="MCI54612.1"/>
    <property type="molecule type" value="Genomic_DNA"/>
</dbReference>